<dbReference type="InterPro" id="IPR018642">
    <property type="entry name" value="DUF2066"/>
</dbReference>
<evidence type="ECO:0000313" key="1">
    <source>
        <dbReference type="EMBL" id="SUS04876.1"/>
    </source>
</evidence>
<dbReference type="AlphaFoldDB" id="A0A380TBU9"/>
<dbReference type="EMBL" id="UIDG01000061">
    <property type="protein sequence ID" value="SUS04876.1"/>
    <property type="molecule type" value="Genomic_DNA"/>
</dbReference>
<proteinExistence type="predicted"/>
<organism evidence="1">
    <name type="scientific">metagenome</name>
    <dbReference type="NCBI Taxonomy" id="256318"/>
    <lineage>
        <taxon>unclassified sequences</taxon>
        <taxon>metagenomes</taxon>
    </lineage>
</organism>
<dbReference type="Pfam" id="PF09839">
    <property type="entry name" value="DUF2066"/>
    <property type="match status" value="1"/>
</dbReference>
<reference evidence="1" key="1">
    <citation type="submission" date="2018-07" db="EMBL/GenBank/DDBJ databases">
        <authorList>
            <person name="Quirk P.G."/>
            <person name="Krulwich T.A."/>
        </authorList>
    </citation>
    <scope>NUCLEOTIDE SEQUENCE</scope>
</reference>
<name>A0A380TBU9_9ZZZZ</name>
<accession>A0A380TBU9</accession>
<evidence type="ECO:0008006" key="2">
    <source>
        <dbReference type="Google" id="ProtNLM"/>
    </source>
</evidence>
<protein>
    <recommendedName>
        <fullName evidence="2">DUF2066 domain-containing protein</fullName>
    </recommendedName>
</protein>
<gene>
    <name evidence="1" type="ORF">DF3PB_1530010</name>
</gene>
<sequence>MIRLWRAVAWLAMLVVGVCVASATTTTRAAAEDARNVFEVHRVKVDVTAATAAAAKDLALAEAEVRAFETLFDRLAPARQRASLGKVPPAQIQAATRSFWVTEEKVSPVRYLATLNYAFRADRVRAIARERGVPLITQISPRVLVVPVYEPGDGQRLLWEEENPWRRAWAGLTADGLVPIVVPAPGSAGTGPGDASQAAAGDSTQLAALASRLGVFEVLVAVASPTGAAATRTLNVTLKRKPSFAPQSETTVTVRREANESDDDHFARAALVTLSTLEDEWKVANLVQEGGNTIAAVDVAVGDLAAWLAVQPRLEKLPTVDRVDALLFTRDRVRVNIYHTGTPAELSARLERAGFSIISSGSVWLVRPAQGQGQRTTSGRT</sequence>